<organism evidence="2 3">
    <name type="scientific">Pseudocercospora fuligena</name>
    <dbReference type="NCBI Taxonomy" id="685502"/>
    <lineage>
        <taxon>Eukaryota</taxon>
        <taxon>Fungi</taxon>
        <taxon>Dikarya</taxon>
        <taxon>Ascomycota</taxon>
        <taxon>Pezizomycotina</taxon>
        <taxon>Dothideomycetes</taxon>
        <taxon>Dothideomycetidae</taxon>
        <taxon>Mycosphaerellales</taxon>
        <taxon>Mycosphaerellaceae</taxon>
        <taxon>Pseudocercospora</taxon>
    </lineage>
</organism>
<comment type="caution">
    <text evidence="2">The sequence shown here is derived from an EMBL/GenBank/DDBJ whole genome shotgun (WGS) entry which is preliminary data.</text>
</comment>
<feature type="compositionally biased region" description="Basic residues" evidence="1">
    <location>
        <begin position="183"/>
        <end position="197"/>
    </location>
</feature>
<sequence length="350" mass="40551">MFHFGYSFDYAVPARRSPSRGRTEQSQIQSRDRAADQATQGRPRMPSRSRTTNSVMHMGYPFDYAVSAPNRRPDTPVEYGATTRPSAPVRRRTEMPPDTDYLGRTTVQLTRGRSKTRSRPDSTALMADGRGDARGRTSAKYRSDDRERSKSRTRETRYGKEPFLNVYAGEHLVDDDTRDRFNRGRSRSRSRPRHRHSLYQDAYPDLLDVARGQPQFSFQHKRNTQAADATTSRGRSRTRQSRAARSPSRSFQADLLAASRPDLFQRQADFKEVRTPQRNRRNASSHHFDDEMWRASRPDLADSVDEAERNRRRYENDMFQAGRPDLFRQDGAPRASGRRNVDYYRPGGEY</sequence>
<dbReference type="OrthoDB" id="3647446at2759"/>
<dbReference type="Proteomes" id="UP000660729">
    <property type="component" value="Unassembled WGS sequence"/>
</dbReference>
<protein>
    <submittedName>
        <fullName evidence="2">Uncharacterized protein</fullName>
    </submittedName>
</protein>
<feature type="region of interest" description="Disordered" evidence="1">
    <location>
        <begin position="177"/>
        <end position="199"/>
    </location>
</feature>
<feature type="region of interest" description="Disordered" evidence="1">
    <location>
        <begin position="1"/>
        <end position="162"/>
    </location>
</feature>
<reference evidence="2" key="1">
    <citation type="submission" date="2020-04" db="EMBL/GenBank/DDBJ databases">
        <title>Draft genome resource of the tomato pathogen Pseudocercospora fuligena.</title>
        <authorList>
            <person name="Zaccaron A."/>
        </authorList>
    </citation>
    <scope>NUCLEOTIDE SEQUENCE</scope>
    <source>
        <strain evidence="2">PF001</strain>
    </source>
</reference>
<feature type="region of interest" description="Disordered" evidence="1">
    <location>
        <begin position="267"/>
        <end position="350"/>
    </location>
</feature>
<dbReference type="AlphaFoldDB" id="A0A8H6VNG1"/>
<feature type="compositionally biased region" description="Basic and acidic residues" evidence="1">
    <location>
        <begin position="129"/>
        <end position="160"/>
    </location>
</feature>
<dbReference type="EMBL" id="JABCIY010000024">
    <property type="protein sequence ID" value="KAF7196722.1"/>
    <property type="molecule type" value="Genomic_DNA"/>
</dbReference>
<evidence type="ECO:0000313" key="3">
    <source>
        <dbReference type="Proteomes" id="UP000660729"/>
    </source>
</evidence>
<gene>
    <name evidence="2" type="ORF">HII31_02092</name>
</gene>
<evidence type="ECO:0000313" key="2">
    <source>
        <dbReference type="EMBL" id="KAF7196722.1"/>
    </source>
</evidence>
<name>A0A8H6VNG1_9PEZI</name>
<feature type="compositionally biased region" description="Basic and acidic residues" evidence="1">
    <location>
        <begin position="286"/>
        <end position="316"/>
    </location>
</feature>
<keyword evidence="3" id="KW-1185">Reference proteome</keyword>
<accession>A0A8H6VNG1</accession>
<proteinExistence type="predicted"/>
<evidence type="ECO:0000256" key="1">
    <source>
        <dbReference type="SAM" id="MobiDB-lite"/>
    </source>
</evidence>
<feature type="region of interest" description="Disordered" evidence="1">
    <location>
        <begin position="216"/>
        <end position="251"/>
    </location>
</feature>